<sequence>MPQALYCFVARKSPDKGSPQLLASPGSLHSSFSILITPLPRRIPQTELLESKVLLSLWNRLLSSYQSSASTCERSPFVVSGHENLAKENGCEARAIVMEDQFWRCGFGKHATLEVMFSYFYCTLFHVDTVCWLVAFCIIDKLHLRHSVRSYLSSSAAFSDGSKGRLFPPFRFHVANSWSSLFVAYCIALKWHLDFSVTLQYLVELLPKNAEEQLHICKASAEVELQILWALDFRVAVKREEVQELMDAFLKPEERDALVRCITG</sequence>
<protein>
    <submittedName>
        <fullName evidence="1">Uncharacterized protein</fullName>
    </submittedName>
</protein>
<evidence type="ECO:0000313" key="1">
    <source>
        <dbReference type="EMBL" id="CCC47041.1"/>
    </source>
</evidence>
<accession>G0TSW2</accession>
<name>G0TSW2_TRYVY</name>
<dbReference type="VEuPathDB" id="TriTrypDB:TvY486_0302280"/>
<gene>
    <name evidence="1" type="ORF">TVY486_0302280</name>
</gene>
<dbReference type="AlphaFoldDB" id="G0TSW2"/>
<organism evidence="1">
    <name type="scientific">Trypanosoma vivax (strain Y486)</name>
    <dbReference type="NCBI Taxonomy" id="1055687"/>
    <lineage>
        <taxon>Eukaryota</taxon>
        <taxon>Discoba</taxon>
        <taxon>Euglenozoa</taxon>
        <taxon>Kinetoplastea</taxon>
        <taxon>Metakinetoplastina</taxon>
        <taxon>Trypanosomatida</taxon>
        <taxon>Trypanosomatidae</taxon>
        <taxon>Trypanosoma</taxon>
        <taxon>Duttonella</taxon>
    </lineage>
</organism>
<dbReference type="OMA" id="LDYNCAV"/>
<reference evidence="1" key="1">
    <citation type="journal article" date="2012" name="Proc. Natl. Acad. Sci. U.S.A.">
        <title>Antigenic diversity is generated by distinct evolutionary mechanisms in African trypanosome species.</title>
        <authorList>
            <person name="Jackson A.P."/>
            <person name="Berry A."/>
            <person name="Aslett M."/>
            <person name="Allison H.C."/>
            <person name="Burton P."/>
            <person name="Vavrova-Anderson J."/>
            <person name="Brown R."/>
            <person name="Browne H."/>
            <person name="Corton N."/>
            <person name="Hauser H."/>
            <person name="Gamble J."/>
            <person name="Gilderthorp R."/>
            <person name="Marcello L."/>
            <person name="McQuillan J."/>
            <person name="Otto T.D."/>
            <person name="Quail M.A."/>
            <person name="Sanders M.J."/>
            <person name="van Tonder A."/>
            <person name="Ginger M.L."/>
            <person name="Field M.C."/>
            <person name="Barry J.D."/>
            <person name="Hertz-Fowler C."/>
            <person name="Berriman M."/>
        </authorList>
    </citation>
    <scope>NUCLEOTIDE SEQUENCE</scope>
    <source>
        <strain evidence="1">Y486</strain>
    </source>
</reference>
<dbReference type="EMBL" id="HE573019">
    <property type="protein sequence ID" value="CCC47041.1"/>
    <property type="molecule type" value="Genomic_DNA"/>
</dbReference>
<proteinExistence type="predicted"/>